<name>A0ABT7F5L5_9RHOB</name>
<comment type="caution">
    <text evidence="2">The sequence shown here is derived from an EMBL/GenBank/DDBJ whole genome shotgun (WGS) entry which is preliminary data.</text>
</comment>
<dbReference type="InterPro" id="IPR045517">
    <property type="entry name" value="Glyoxalase_8"/>
</dbReference>
<keyword evidence="3" id="KW-1185">Reference proteome</keyword>
<dbReference type="Proteomes" id="UP001243757">
    <property type="component" value="Unassembled WGS sequence"/>
</dbReference>
<reference evidence="2 3" key="1">
    <citation type="submission" date="2023-05" db="EMBL/GenBank/DDBJ databases">
        <title>Pseudodonghicola sp. nov.</title>
        <authorList>
            <person name="Huang J."/>
        </authorList>
    </citation>
    <scope>NUCLEOTIDE SEQUENCE [LARGE SCALE GENOMIC DNA]</scope>
    <source>
        <strain evidence="2 3">IC7</strain>
    </source>
</reference>
<proteinExistence type="predicted"/>
<sequence length="151" mass="16094">MSGSEDTAKITAYKAQAKSLRALLAAQGTPISHSQALELVAHQQGARDWNTLRALAARPDRGNARPLAVGDRVVGRYLGQPFAGIVHGLSGGTHGGPRRITLQFDDPVDVVTFDSFSSFRRRVTATIDETGQSPQKTSNGVPQLIVMAEGM</sequence>
<accession>A0ABT7F5L5</accession>
<dbReference type="RefSeq" id="WP_284482670.1">
    <property type="nucleotide sequence ID" value="NZ_JASNJD010000019.1"/>
</dbReference>
<evidence type="ECO:0000313" key="2">
    <source>
        <dbReference type="EMBL" id="MDK3019899.1"/>
    </source>
</evidence>
<gene>
    <name evidence="2" type="ORF">QO033_19640</name>
</gene>
<dbReference type="EMBL" id="JASNJD010000019">
    <property type="protein sequence ID" value="MDK3019899.1"/>
    <property type="molecule type" value="Genomic_DNA"/>
</dbReference>
<feature type="domain" description="Glyoxalase-related protein" evidence="1">
    <location>
        <begin position="6"/>
        <end position="146"/>
    </location>
</feature>
<protein>
    <submittedName>
        <fullName evidence="2">Glyoxalase superfamily protein</fullName>
    </submittedName>
</protein>
<organism evidence="2 3">
    <name type="scientific">Pseudodonghicola flavimaris</name>
    <dbReference type="NCBI Taxonomy" id="3050036"/>
    <lineage>
        <taxon>Bacteria</taxon>
        <taxon>Pseudomonadati</taxon>
        <taxon>Pseudomonadota</taxon>
        <taxon>Alphaproteobacteria</taxon>
        <taxon>Rhodobacterales</taxon>
        <taxon>Paracoccaceae</taxon>
        <taxon>Pseudodonghicola</taxon>
    </lineage>
</organism>
<evidence type="ECO:0000313" key="3">
    <source>
        <dbReference type="Proteomes" id="UP001243757"/>
    </source>
</evidence>
<evidence type="ECO:0000259" key="1">
    <source>
        <dbReference type="Pfam" id="PF20066"/>
    </source>
</evidence>
<dbReference type="Pfam" id="PF20066">
    <property type="entry name" value="Glyoxalase_8"/>
    <property type="match status" value="1"/>
</dbReference>